<protein>
    <submittedName>
        <fullName evidence="2">Uncharacterized protein</fullName>
    </submittedName>
</protein>
<dbReference type="Proteomes" id="UP000054725">
    <property type="component" value="Unassembled WGS sequence"/>
</dbReference>
<dbReference type="AlphaFoldDB" id="A0A0W0WMM7"/>
<evidence type="ECO:0000256" key="1">
    <source>
        <dbReference type="SAM" id="SignalP"/>
    </source>
</evidence>
<accession>A0A0W0WMM7</accession>
<evidence type="ECO:0000313" key="2">
    <source>
        <dbReference type="EMBL" id="KTD33584.1"/>
    </source>
</evidence>
<dbReference type="PATRIC" id="fig|45070.6.peg.2462"/>
<dbReference type="RefSeq" id="WP_058505337.1">
    <property type="nucleotide sequence ID" value="NZ_CAAAIF010000005.1"/>
</dbReference>
<reference evidence="2 3" key="1">
    <citation type="submission" date="2015-11" db="EMBL/GenBank/DDBJ databases">
        <title>Genomic analysis of 38 Legionella species identifies large and diverse effector repertoires.</title>
        <authorList>
            <person name="Burstein D."/>
            <person name="Amaro F."/>
            <person name="Zusman T."/>
            <person name="Lifshitz Z."/>
            <person name="Cohen O."/>
            <person name="Gilbert J.A."/>
            <person name="Pupko T."/>
            <person name="Shuman H.A."/>
            <person name="Segal G."/>
        </authorList>
    </citation>
    <scope>NUCLEOTIDE SEQUENCE [LARGE SCALE GENOMIC DNA]</scope>
    <source>
        <strain evidence="2 3">ATCC 49506</strain>
    </source>
</reference>
<evidence type="ECO:0000313" key="3">
    <source>
        <dbReference type="Proteomes" id="UP000054725"/>
    </source>
</evidence>
<name>A0A0W0WMM7_9GAMM</name>
<sequence length="179" mass="18647">MKLKTITSALMFAGVISTVNAEVCKISPGSVTCGKGTVSELTGNGMVSVNGTTINGPTTVNGMLTADDAYFSTLDVNGSVSLMQCTVNELAEIKGNLKAASTKFENSLDIHSSSTRLINSKIAGHLNVLHTDNQSQEVYLDNNSEVSGNISFNDGRGKVYVRGGSKLGGKVIGGEIINN</sequence>
<dbReference type="STRING" id="45070.Lnau_2335"/>
<dbReference type="EMBL" id="LNYO01000023">
    <property type="protein sequence ID" value="KTD33584.1"/>
    <property type="molecule type" value="Genomic_DNA"/>
</dbReference>
<dbReference type="OrthoDB" id="5637078at2"/>
<keyword evidence="3" id="KW-1185">Reference proteome</keyword>
<feature type="signal peptide" evidence="1">
    <location>
        <begin position="1"/>
        <end position="21"/>
    </location>
</feature>
<keyword evidence="1" id="KW-0732">Signal</keyword>
<comment type="caution">
    <text evidence="2">The sequence shown here is derived from an EMBL/GenBank/DDBJ whole genome shotgun (WGS) entry which is preliminary data.</text>
</comment>
<organism evidence="2 3">
    <name type="scientific">Legionella nautarum</name>
    <dbReference type="NCBI Taxonomy" id="45070"/>
    <lineage>
        <taxon>Bacteria</taxon>
        <taxon>Pseudomonadati</taxon>
        <taxon>Pseudomonadota</taxon>
        <taxon>Gammaproteobacteria</taxon>
        <taxon>Legionellales</taxon>
        <taxon>Legionellaceae</taxon>
        <taxon>Legionella</taxon>
    </lineage>
</organism>
<feature type="chain" id="PRO_5006915648" evidence="1">
    <location>
        <begin position="22"/>
        <end position="179"/>
    </location>
</feature>
<proteinExistence type="predicted"/>
<gene>
    <name evidence="2" type="ORF">Lnau_2335</name>
</gene>